<name>A0A2A6CW91_PRIPA</name>
<organism evidence="1 2">
    <name type="scientific">Pristionchus pacificus</name>
    <name type="common">Parasitic nematode worm</name>
    <dbReference type="NCBI Taxonomy" id="54126"/>
    <lineage>
        <taxon>Eukaryota</taxon>
        <taxon>Metazoa</taxon>
        <taxon>Ecdysozoa</taxon>
        <taxon>Nematoda</taxon>
        <taxon>Chromadorea</taxon>
        <taxon>Rhabditida</taxon>
        <taxon>Rhabditina</taxon>
        <taxon>Diplogasteromorpha</taxon>
        <taxon>Diplogasteroidea</taxon>
        <taxon>Neodiplogasteridae</taxon>
        <taxon>Pristionchus</taxon>
    </lineage>
</organism>
<dbReference type="Pfam" id="PF01757">
    <property type="entry name" value="Acyl_transf_3"/>
    <property type="match status" value="1"/>
</dbReference>
<dbReference type="InterPro" id="IPR036610">
    <property type="entry name" value="PEBP-like_sf"/>
</dbReference>
<keyword evidence="2" id="KW-1185">Reference proteome</keyword>
<dbReference type="Gene3D" id="3.90.280.10">
    <property type="entry name" value="PEBP-like"/>
    <property type="match status" value="1"/>
</dbReference>
<dbReference type="Proteomes" id="UP000005239">
    <property type="component" value="Unassembled WGS sequence"/>
</dbReference>
<dbReference type="AlphaFoldDB" id="A0A2A6CW91"/>
<dbReference type="GO" id="GO:0016747">
    <property type="term" value="F:acyltransferase activity, transferring groups other than amino-acyl groups"/>
    <property type="evidence" value="ECO:0007669"/>
    <property type="project" value="InterPro"/>
</dbReference>
<reference evidence="1" key="2">
    <citation type="submission" date="2022-06" db="UniProtKB">
        <authorList>
            <consortium name="EnsemblMetazoa"/>
        </authorList>
    </citation>
    <scope>IDENTIFICATION</scope>
    <source>
        <strain evidence="1">PS312</strain>
    </source>
</reference>
<dbReference type="InterPro" id="IPR052728">
    <property type="entry name" value="O2_lipid_transport_reg"/>
</dbReference>
<dbReference type="SMART" id="SM00703">
    <property type="entry name" value="NRF"/>
    <property type="match status" value="1"/>
</dbReference>
<dbReference type="CDD" id="cd00866">
    <property type="entry name" value="PEBP_euk"/>
    <property type="match status" value="1"/>
</dbReference>
<dbReference type="EnsemblMetazoa" id="PPA06779.1">
    <property type="protein sequence ID" value="PPA06779.1"/>
    <property type="gene ID" value="WBGene00096333"/>
</dbReference>
<evidence type="ECO:0000313" key="2">
    <source>
        <dbReference type="Proteomes" id="UP000005239"/>
    </source>
</evidence>
<reference evidence="2" key="1">
    <citation type="journal article" date="2008" name="Nat. Genet.">
        <title>The Pristionchus pacificus genome provides a unique perspective on nematode lifestyle and parasitism.</title>
        <authorList>
            <person name="Dieterich C."/>
            <person name="Clifton S.W."/>
            <person name="Schuster L.N."/>
            <person name="Chinwalla A."/>
            <person name="Delehaunty K."/>
            <person name="Dinkelacker I."/>
            <person name="Fulton L."/>
            <person name="Fulton R."/>
            <person name="Godfrey J."/>
            <person name="Minx P."/>
            <person name="Mitreva M."/>
            <person name="Roeseler W."/>
            <person name="Tian H."/>
            <person name="Witte H."/>
            <person name="Yang S.P."/>
            <person name="Wilson R.K."/>
            <person name="Sommer R.J."/>
        </authorList>
    </citation>
    <scope>NUCLEOTIDE SEQUENCE [LARGE SCALE GENOMIC DNA]</scope>
    <source>
        <strain evidence="2">PS312</strain>
    </source>
</reference>
<evidence type="ECO:0000313" key="1">
    <source>
        <dbReference type="EnsemblMetazoa" id="PPA06779.1"/>
    </source>
</evidence>
<sequence>MGGIALISILADAVDYFFSETAKRAGITTATSWRLFMAFSLYGNVASIFDVSTANKDGQIGPIHCIRFFSMCWVVMGHFFSNYIVLSANPFDIFKIGKDLFSEFIMNAYFVFLANPFDIFKMGKDLFSEFIMNAYFAVDSFFLIRIAWGVGLSWIIISCWYEYGGGDTFITRCVSTIAVTFLVATFWSAIFEISIGKDHSSTWEQMIVHKESIFDARKIIDVLGENSDMVSTECAHAIHFQDIDLYLRSIIALEFGTLEGDRNLTDFDREVILPMLDSAGRIGPAILRGHTYFAGHFSECKAVDFAMEEGARRFKGEYFRITVDAAMRENAVNDSCEALTFKFGVCLPSSCSSADLMAVFRPETGDPAWPNPVCEVKRTNDDVPPFDAGFYVVASIMGIIATISLLAGVADYFFGDIALKTGISKAILKLTPLISTKVGQIGPIHCIRFFSMCWVVLGHFSSTYTAIAANPFDILKMGKDFFSEIIMQAYFAVDSFFFMSGVLLTFIWFKNYHKNPKATNSPISWILFYVHRIIRLSPPYYMIVVFYTFVYKQLLVNLPINMSPLYQDYCRETWYIEFFYAHNWWQQDKQCLGITWYLASEMQIFLFTPLLIIPLAIKQAIGFVVAAIALVISTATNIFLVYYYHWPTNGAYFFTPDPEMTHYLQIYIMGMLVGWLLQNKKTMKIHPLINLAGWVLGLSLMLCVVLGLHDQSNGFYIPIFWRAMYSALSRIAWGVGLSWIIISCWYGYGGPINKFMSWHIWIPFGRLTYCGYLTHIPVMFFILGQSTDTVFFTTFLEAFITRVVSTIAVTFLVATFWSSLFEISFGKSSGLLSVMANLASIFAEHELTPNIIPNAPAQVLNCTWDGIQVQPGQTMSARNLKNAPRFTLKVDPESTFSLVMIDPDNLSRKNPSVAEWLHWLVANIPASNVIEGINGGQHQMAYGSPGPQPRTGLHRYLIVLFEHQGRRIQVPKMDSRAKFSLKKFMEKHNLGDPIAANFFQCQNEILVNFIVIEMRKISSSSVQINHSGYTHADYAIMLRCD</sequence>
<dbReference type="Pfam" id="PF20146">
    <property type="entry name" value="NRF"/>
    <property type="match status" value="1"/>
</dbReference>
<accession>A0A8R1Y688</accession>
<dbReference type="PANTHER" id="PTHR11161:SF55">
    <property type="entry name" value="NOSE RESISTANT-TO-FLUOXETINE PROTEIN N-TERMINAL DOMAIN-CONTAINING PROTEIN"/>
    <property type="match status" value="1"/>
</dbReference>
<dbReference type="InterPro" id="IPR006621">
    <property type="entry name" value="Nose-resist-to-fluoxetine_N"/>
</dbReference>
<dbReference type="PANTHER" id="PTHR11161">
    <property type="entry name" value="O-ACYLTRANSFERASE"/>
    <property type="match status" value="1"/>
</dbReference>
<dbReference type="InterPro" id="IPR035810">
    <property type="entry name" value="PEBP_euk"/>
</dbReference>
<accession>A0A2A6CW91</accession>
<dbReference type="Pfam" id="PF01161">
    <property type="entry name" value="PBP"/>
    <property type="match status" value="1"/>
</dbReference>
<proteinExistence type="predicted"/>
<dbReference type="InterPro" id="IPR002656">
    <property type="entry name" value="Acyl_transf_3_dom"/>
</dbReference>
<gene>
    <name evidence="1" type="primary">WBGene00096333</name>
</gene>
<dbReference type="SUPFAM" id="SSF49777">
    <property type="entry name" value="PEBP-like"/>
    <property type="match status" value="1"/>
</dbReference>
<dbReference type="InterPro" id="IPR008914">
    <property type="entry name" value="PEBP"/>
</dbReference>
<protein>
    <submittedName>
        <fullName evidence="1">Acyltransferase</fullName>
    </submittedName>
</protein>